<feature type="active site" description="Proton donor/acceptor" evidence="4">
    <location>
        <position position="151"/>
    </location>
</feature>
<dbReference type="EC" id="4.1.2.45" evidence="5"/>
<dbReference type="Pfam" id="PF00701">
    <property type="entry name" value="DHDPS"/>
    <property type="match status" value="1"/>
</dbReference>
<accession>A0A6I5ZSZ7</accession>
<organism evidence="5 6">
    <name type="scientific">Neomoorella glycerini</name>
    <dbReference type="NCBI Taxonomy" id="55779"/>
    <lineage>
        <taxon>Bacteria</taxon>
        <taxon>Bacillati</taxon>
        <taxon>Bacillota</taxon>
        <taxon>Clostridia</taxon>
        <taxon>Neomoorellales</taxon>
        <taxon>Neomoorellaceae</taxon>
        <taxon>Neomoorella</taxon>
    </lineage>
</organism>
<proteinExistence type="inferred from homology"/>
<dbReference type="InterPro" id="IPR013785">
    <property type="entry name" value="Aldolase_TIM"/>
</dbReference>
<gene>
    <name evidence="5" type="primary">nahE_1</name>
    <name evidence="5" type="ORF">MGLY_25420</name>
</gene>
<comment type="similarity">
    <text evidence="1 3">Belongs to the DapA family.</text>
</comment>
<dbReference type="SMART" id="SM01130">
    <property type="entry name" value="DHDPS"/>
    <property type="match status" value="1"/>
</dbReference>
<dbReference type="PANTHER" id="PTHR12128">
    <property type="entry name" value="DIHYDRODIPICOLINATE SYNTHASE"/>
    <property type="match status" value="1"/>
</dbReference>
<evidence type="ECO:0000256" key="3">
    <source>
        <dbReference type="PIRNR" id="PIRNR001365"/>
    </source>
</evidence>
<keyword evidence="2 3" id="KW-0456">Lyase</keyword>
<sequence>MAKLPKLTAKDIKGIVAIMPTPVKEGANSWSSRDVVDLDEAARGADSLVRDGVDMLLVNGTFGEAATLTWEELKKFSATVVETVAGRIPVFLGATTLNTRDTIERARYFRDLGAEGLFLGRPMWCQMSEEMIVQFYKDVAEALPDMNILVYDNPEAFKGKIPTRVYAELAKIPQVVASKYRSVLAGIASDTLVADMRAVKGNIKLLPHDCDWYYAAKWYPEEMDACWSSGVSAGPAPVVALKKALNTGDWETAKQITDEINWAYEKFLPRGSFVIFNIYNIGIQKARFDAAGYIKAGPALPPYHIMPPDVLESARECGRRWQQLQEKYSKKL</sequence>
<evidence type="ECO:0000256" key="4">
    <source>
        <dbReference type="PIRSR" id="PIRSR001365-1"/>
    </source>
</evidence>
<dbReference type="OrthoDB" id="9782828at2"/>
<feature type="active site" description="Schiff-base intermediate with substrate" evidence="4">
    <location>
        <position position="179"/>
    </location>
</feature>
<reference evidence="5 6" key="1">
    <citation type="submission" date="2019-11" db="EMBL/GenBank/DDBJ databases">
        <title>Genome sequence of Moorella glycerini DSM11254.</title>
        <authorList>
            <person name="Poehlein A."/>
            <person name="Boeer T."/>
            <person name="Daniel R."/>
        </authorList>
    </citation>
    <scope>NUCLEOTIDE SEQUENCE [LARGE SCALE GENOMIC DNA]</scope>
    <source>
        <strain evidence="5 6">DSM 11254</strain>
    </source>
</reference>
<dbReference type="InterPro" id="IPR002220">
    <property type="entry name" value="DapA-like"/>
</dbReference>
<dbReference type="Proteomes" id="UP000425916">
    <property type="component" value="Chromosome"/>
</dbReference>
<evidence type="ECO:0000313" key="6">
    <source>
        <dbReference type="Proteomes" id="UP000425916"/>
    </source>
</evidence>
<dbReference type="AlphaFoldDB" id="A0A6I5ZSZ7"/>
<dbReference type="Gene3D" id="3.20.20.70">
    <property type="entry name" value="Aldolase class I"/>
    <property type="match status" value="1"/>
</dbReference>
<dbReference type="GO" id="GO:0008840">
    <property type="term" value="F:4-hydroxy-tetrahydrodipicolinate synthase activity"/>
    <property type="evidence" value="ECO:0007669"/>
    <property type="project" value="TreeGrafter"/>
</dbReference>
<evidence type="ECO:0000313" key="5">
    <source>
        <dbReference type="EMBL" id="QGP93142.1"/>
    </source>
</evidence>
<name>A0A6I5ZSZ7_9FIRM</name>
<dbReference type="PIRSF" id="PIRSF001365">
    <property type="entry name" value="DHDPS"/>
    <property type="match status" value="1"/>
</dbReference>
<dbReference type="PANTHER" id="PTHR12128:SF66">
    <property type="entry name" value="4-HYDROXY-2-OXOGLUTARATE ALDOLASE, MITOCHONDRIAL"/>
    <property type="match status" value="1"/>
</dbReference>
<dbReference type="PRINTS" id="PR00146">
    <property type="entry name" value="DHPICSNTHASE"/>
</dbReference>
<keyword evidence="6" id="KW-1185">Reference proteome</keyword>
<dbReference type="RefSeq" id="WP_156274369.1">
    <property type="nucleotide sequence ID" value="NZ_CP046244.1"/>
</dbReference>
<dbReference type="GO" id="GO:0018813">
    <property type="term" value="F:trans-o-hydroxybenzylidenepyruvate hydratase-aldolase activity"/>
    <property type="evidence" value="ECO:0007669"/>
    <property type="project" value="UniProtKB-EC"/>
</dbReference>
<protein>
    <submittedName>
        <fullName evidence="5">Trans-O-hydroxybenzylidenepyruvate hydratase-aldolase</fullName>
        <ecNumber evidence="5">4.1.2.45</ecNumber>
    </submittedName>
</protein>
<evidence type="ECO:0000256" key="1">
    <source>
        <dbReference type="ARBA" id="ARBA00007592"/>
    </source>
</evidence>
<dbReference type="EMBL" id="CP046244">
    <property type="protein sequence ID" value="QGP93142.1"/>
    <property type="molecule type" value="Genomic_DNA"/>
</dbReference>
<keyword evidence="5" id="KW-0670">Pyruvate</keyword>
<evidence type="ECO:0000256" key="2">
    <source>
        <dbReference type="ARBA" id="ARBA00023239"/>
    </source>
</evidence>
<dbReference type="SUPFAM" id="SSF51569">
    <property type="entry name" value="Aldolase"/>
    <property type="match status" value="1"/>
</dbReference>